<protein>
    <submittedName>
        <fullName evidence="1">Uncharacterized protein</fullName>
    </submittedName>
</protein>
<keyword evidence="3" id="KW-1185">Reference proteome</keyword>
<evidence type="ECO:0000313" key="1">
    <source>
        <dbReference type="EMBL" id="GBC09835.1"/>
    </source>
</evidence>
<name>A0A2Z6SDU7_9GLOM</name>
<comment type="caution">
    <text evidence="1">The sequence shown here is derived from an EMBL/GenBank/DDBJ whole genome shotgun (WGS) entry which is preliminary data.</text>
</comment>
<organism evidence="1 3">
    <name type="scientific">Rhizophagus clarus</name>
    <dbReference type="NCBI Taxonomy" id="94130"/>
    <lineage>
        <taxon>Eukaryota</taxon>
        <taxon>Fungi</taxon>
        <taxon>Fungi incertae sedis</taxon>
        <taxon>Mucoromycota</taxon>
        <taxon>Glomeromycotina</taxon>
        <taxon>Glomeromycetes</taxon>
        <taxon>Glomerales</taxon>
        <taxon>Glomeraceae</taxon>
        <taxon>Rhizophagus</taxon>
    </lineage>
</organism>
<dbReference type="EMBL" id="BEXD01004332">
    <property type="protein sequence ID" value="GBC09835.1"/>
    <property type="molecule type" value="Genomic_DNA"/>
</dbReference>
<reference evidence="2" key="2">
    <citation type="submission" date="2019-10" db="EMBL/GenBank/DDBJ databases">
        <title>Conservation and host-specific expression of non-tandemly repeated heterogenous ribosome RNA gene in arbuscular mycorrhizal fungi.</title>
        <authorList>
            <person name="Maeda T."/>
            <person name="Kobayashi Y."/>
            <person name="Nakagawa T."/>
            <person name="Ezawa T."/>
            <person name="Yamaguchi K."/>
            <person name="Bino T."/>
            <person name="Nishimoto Y."/>
            <person name="Shigenobu S."/>
            <person name="Kawaguchi M."/>
        </authorList>
    </citation>
    <scope>NUCLEOTIDE SEQUENCE</scope>
    <source>
        <strain evidence="2">HR1</strain>
    </source>
</reference>
<evidence type="ECO:0000313" key="3">
    <source>
        <dbReference type="Proteomes" id="UP000247702"/>
    </source>
</evidence>
<reference evidence="1 3" key="1">
    <citation type="submission" date="2017-11" db="EMBL/GenBank/DDBJ databases">
        <title>The genome of Rhizophagus clarus HR1 reveals common genetic basis of auxotrophy among arbuscular mycorrhizal fungi.</title>
        <authorList>
            <person name="Kobayashi Y."/>
        </authorList>
    </citation>
    <scope>NUCLEOTIDE SEQUENCE [LARGE SCALE GENOMIC DNA]</scope>
    <source>
        <strain evidence="1 3">HR1</strain>
    </source>
</reference>
<gene>
    <name evidence="2" type="ORF">RCL2_001344100</name>
    <name evidence="1" type="ORF">RclHR1_09150006</name>
</gene>
<dbReference type="Proteomes" id="UP000615446">
    <property type="component" value="Unassembled WGS sequence"/>
</dbReference>
<proteinExistence type="predicted"/>
<dbReference type="AlphaFoldDB" id="A0A2Z6SDU7"/>
<accession>A0A2Z6SDU7</accession>
<evidence type="ECO:0000313" key="2">
    <source>
        <dbReference type="EMBL" id="GES86387.1"/>
    </source>
</evidence>
<dbReference type="Proteomes" id="UP000247702">
    <property type="component" value="Unassembled WGS sequence"/>
</dbReference>
<dbReference type="EMBL" id="BLAL01000160">
    <property type="protein sequence ID" value="GES86387.1"/>
    <property type="molecule type" value="Genomic_DNA"/>
</dbReference>
<sequence>MGTRSIILIRKRYPKEISSATKSFLKGPDESQYIYEYFVYMYQETDNDDMGEWIAEFLCNFLRDYSSKYMDAGFLAAKFVEAFMDRDTSCKCLLPLAPLDELYHYEHHEIYFITTDSARKFFDDKSIVLTLHRNCIISAWPEKFMTKYLQNAERMKESRIQNEVIDYGDKELEKEGYLAEDRLLTKFLNKKFNMQHRR</sequence>